<comment type="caution">
    <text evidence="3">The sequence shown here is derived from an EMBL/GenBank/DDBJ whole genome shotgun (WGS) entry which is preliminary data.</text>
</comment>
<evidence type="ECO:0000313" key="3">
    <source>
        <dbReference type="EMBL" id="KAK9071633.1"/>
    </source>
</evidence>
<accession>A0AAP0DIF8</accession>
<protein>
    <submittedName>
        <fullName evidence="3">Uncharacterized protein</fullName>
    </submittedName>
</protein>
<evidence type="ECO:0000256" key="2">
    <source>
        <dbReference type="ARBA" id="ARBA00023242"/>
    </source>
</evidence>
<comment type="subcellular location">
    <subcellularLocation>
        <location evidence="1">Nucleus</location>
    </subcellularLocation>
</comment>
<evidence type="ECO:0000256" key="1">
    <source>
        <dbReference type="ARBA" id="ARBA00004123"/>
    </source>
</evidence>
<reference evidence="3 4" key="1">
    <citation type="submission" date="2024-04" db="EMBL/GenBank/DDBJ databases">
        <title>The reference genome of an endangered Asteraceae, Deinandra increscens subsp. villosa, native to the Central Coast of California.</title>
        <authorList>
            <person name="Guilliams M."/>
            <person name="Hasenstab-Lehman K."/>
            <person name="Meyer R."/>
            <person name="Mcevoy S."/>
        </authorList>
    </citation>
    <scope>NUCLEOTIDE SEQUENCE [LARGE SCALE GENOMIC DNA]</scope>
    <source>
        <tissue evidence="3">Leaf</tissue>
    </source>
</reference>
<dbReference type="InterPro" id="IPR019140">
    <property type="entry name" value="MCM_complex-bd"/>
</dbReference>
<evidence type="ECO:0000313" key="4">
    <source>
        <dbReference type="Proteomes" id="UP001408789"/>
    </source>
</evidence>
<dbReference type="PANTHER" id="PTHR13489">
    <property type="entry name" value="MINI-CHROMOSOME MAINTENANCE COMPLEX-BINDING PROTEIN"/>
    <property type="match status" value="1"/>
</dbReference>
<dbReference type="PANTHER" id="PTHR13489:SF0">
    <property type="entry name" value="MINI-CHROMOSOME MAINTENANCE COMPLEX-BINDING PROTEIN"/>
    <property type="match status" value="1"/>
</dbReference>
<dbReference type="InterPro" id="IPR027417">
    <property type="entry name" value="P-loop_NTPase"/>
</dbReference>
<proteinExistence type="predicted"/>
<dbReference type="GO" id="GO:0003682">
    <property type="term" value="F:chromatin binding"/>
    <property type="evidence" value="ECO:0007669"/>
    <property type="project" value="TreeGrafter"/>
</dbReference>
<dbReference type="AlphaFoldDB" id="A0AAP0DIF8"/>
<sequence length="148" mass="17035">MLGNEFYVGAYKSKDTWNTNKFTDVSQFPMGPSPDMRVWERRLLYCAPVPGQNLWADVTSDGVANSFATLASREKRQRDDCSVYDEVEMQKAAERGGYGGERYEQLEFQKNVAQYYKKLSDASWKKRALDGIVWSKCVSTKDDMLLSW</sequence>
<keyword evidence="4" id="KW-1185">Reference proteome</keyword>
<gene>
    <name evidence="3" type="ORF">SSX86_008062</name>
</gene>
<dbReference type="GO" id="GO:0006261">
    <property type="term" value="P:DNA-templated DNA replication"/>
    <property type="evidence" value="ECO:0007669"/>
    <property type="project" value="TreeGrafter"/>
</dbReference>
<dbReference type="GO" id="GO:0005634">
    <property type="term" value="C:nucleus"/>
    <property type="evidence" value="ECO:0007669"/>
    <property type="project" value="UniProtKB-SubCell"/>
</dbReference>
<organism evidence="3 4">
    <name type="scientific">Deinandra increscens subsp. villosa</name>
    <dbReference type="NCBI Taxonomy" id="3103831"/>
    <lineage>
        <taxon>Eukaryota</taxon>
        <taxon>Viridiplantae</taxon>
        <taxon>Streptophyta</taxon>
        <taxon>Embryophyta</taxon>
        <taxon>Tracheophyta</taxon>
        <taxon>Spermatophyta</taxon>
        <taxon>Magnoliopsida</taxon>
        <taxon>eudicotyledons</taxon>
        <taxon>Gunneridae</taxon>
        <taxon>Pentapetalae</taxon>
        <taxon>asterids</taxon>
        <taxon>campanulids</taxon>
        <taxon>Asterales</taxon>
        <taxon>Asteraceae</taxon>
        <taxon>Asteroideae</taxon>
        <taxon>Heliantheae alliance</taxon>
        <taxon>Madieae</taxon>
        <taxon>Madiinae</taxon>
        <taxon>Deinandra</taxon>
    </lineage>
</organism>
<dbReference type="EMBL" id="JBCNJP010000010">
    <property type="protein sequence ID" value="KAK9071633.1"/>
    <property type="molecule type" value="Genomic_DNA"/>
</dbReference>
<dbReference type="Proteomes" id="UP001408789">
    <property type="component" value="Unassembled WGS sequence"/>
</dbReference>
<dbReference type="Gene3D" id="3.40.50.300">
    <property type="entry name" value="P-loop containing nucleotide triphosphate hydrolases"/>
    <property type="match status" value="1"/>
</dbReference>
<keyword evidence="2" id="KW-0539">Nucleus</keyword>
<name>A0AAP0DIF8_9ASTR</name>
<dbReference type="Pfam" id="PF09739">
    <property type="entry name" value="MCM_bind"/>
    <property type="match status" value="1"/>
</dbReference>